<organism evidence="8 9">
    <name type="scientific">Thermocrinis minervae</name>
    <dbReference type="NCBI Taxonomy" id="381751"/>
    <lineage>
        <taxon>Bacteria</taxon>
        <taxon>Pseudomonadati</taxon>
        <taxon>Aquificota</taxon>
        <taxon>Aquificia</taxon>
        <taxon>Aquificales</taxon>
        <taxon>Aquificaceae</taxon>
        <taxon>Thermocrinis</taxon>
    </lineage>
</organism>
<feature type="domain" description="PurM-like N-terminal" evidence="6">
    <location>
        <begin position="26"/>
        <end position="133"/>
    </location>
</feature>
<dbReference type="Gene3D" id="3.90.650.10">
    <property type="entry name" value="PurM-like C-terminal domain"/>
    <property type="match status" value="1"/>
</dbReference>
<dbReference type="GO" id="GO:0005524">
    <property type="term" value="F:ATP binding"/>
    <property type="evidence" value="ECO:0007669"/>
    <property type="project" value="UniProtKB-KW"/>
</dbReference>
<dbReference type="EMBL" id="LT670846">
    <property type="protein sequence ID" value="SHK33137.1"/>
    <property type="molecule type" value="Genomic_DNA"/>
</dbReference>
<evidence type="ECO:0000313" key="9">
    <source>
        <dbReference type="Proteomes" id="UP000189810"/>
    </source>
</evidence>
<dbReference type="SUPFAM" id="SSF56042">
    <property type="entry name" value="PurM C-terminal domain-like"/>
    <property type="match status" value="1"/>
</dbReference>
<keyword evidence="4" id="KW-0067">ATP-binding</keyword>
<dbReference type="PIRSF" id="PIRSF036407">
    <property type="entry name" value="Selenphspht_syn"/>
    <property type="match status" value="1"/>
</dbReference>
<dbReference type="OrthoDB" id="9772934at2"/>
<keyword evidence="1" id="KW-0808">Transferase</keyword>
<dbReference type="PANTHER" id="PTHR10256">
    <property type="entry name" value="SELENIDE, WATER DIKINASE"/>
    <property type="match status" value="1"/>
</dbReference>
<evidence type="ECO:0000256" key="4">
    <source>
        <dbReference type="ARBA" id="ARBA00022840"/>
    </source>
</evidence>
<evidence type="ECO:0000313" key="8">
    <source>
        <dbReference type="EMBL" id="SHK33137.1"/>
    </source>
</evidence>
<keyword evidence="2" id="KW-0547">Nucleotide-binding</keyword>
<evidence type="ECO:0000256" key="3">
    <source>
        <dbReference type="ARBA" id="ARBA00022777"/>
    </source>
</evidence>
<keyword evidence="5" id="KW-0711">Selenium</keyword>
<evidence type="ECO:0000259" key="7">
    <source>
        <dbReference type="Pfam" id="PF02769"/>
    </source>
</evidence>
<dbReference type="AlphaFoldDB" id="A0A1M6RLB2"/>
<dbReference type="InterPro" id="IPR004536">
    <property type="entry name" value="SPS/SelD"/>
</dbReference>
<dbReference type="InterPro" id="IPR016188">
    <property type="entry name" value="PurM-like_N"/>
</dbReference>
<keyword evidence="9" id="KW-1185">Reference proteome</keyword>
<dbReference type="GO" id="GO:0016260">
    <property type="term" value="P:selenocysteine biosynthetic process"/>
    <property type="evidence" value="ECO:0007669"/>
    <property type="project" value="TreeGrafter"/>
</dbReference>
<dbReference type="PANTHER" id="PTHR10256:SF0">
    <property type="entry name" value="INACTIVE SELENIDE, WATER DIKINASE-LIKE PROTEIN-RELATED"/>
    <property type="match status" value="1"/>
</dbReference>
<sequence length="326" mass="34943">MGPADLEKLVEGLNLYKDPNTLVGVGDDAGAYKVGESILLQTVDFITPVVNDPYLWGAISTVNSLSDIYAMGGIPLTALAVVGFNSCDLSVDVLKEVLRGCSDKLREAKTVLLGGHTIDDKEPKFGLAVTGIAPGGKFLTQSGARAGNLLYVSKPIGTGVLVKALKEGRISQGDMEEALSWMLKLNDLVGSIAWEFATACTDVTGFGLLGHAYNIARKSGVAIYINYSSVPKYEESEHLVKEKIFPKGATENLNFVKDHLKADGVDVYKLILLSDPVTSGGLLFTVPESSEREMLERAKELCVELWKIGRVLEPGAYPIGHIVVDG</sequence>
<evidence type="ECO:0000256" key="2">
    <source>
        <dbReference type="ARBA" id="ARBA00022741"/>
    </source>
</evidence>
<dbReference type="InterPro" id="IPR010918">
    <property type="entry name" value="PurM-like_C_dom"/>
</dbReference>
<reference evidence="8 9" key="1">
    <citation type="submission" date="2016-11" db="EMBL/GenBank/DDBJ databases">
        <authorList>
            <person name="Jaros S."/>
            <person name="Januszkiewicz K."/>
            <person name="Wedrychowicz H."/>
        </authorList>
    </citation>
    <scope>NUCLEOTIDE SEQUENCE [LARGE SCALE GENOMIC DNA]</scope>
    <source>
        <strain evidence="8 9">DSM 19557</strain>
    </source>
</reference>
<feature type="domain" description="PurM-like C-terminal" evidence="7">
    <location>
        <begin position="145"/>
        <end position="314"/>
    </location>
</feature>
<evidence type="ECO:0000256" key="1">
    <source>
        <dbReference type="ARBA" id="ARBA00022679"/>
    </source>
</evidence>
<dbReference type="InterPro" id="IPR036676">
    <property type="entry name" value="PurM-like_C_sf"/>
</dbReference>
<dbReference type="SUPFAM" id="SSF55326">
    <property type="entry name" value="PurM N-terminal domain-like"/>
    <property type="match status" value="1"/>
</dbReference>
<dbReference type="STRING" id="381751.SAMN05444391_0693"/>
<evidence type="ECO:0000259" key="6">
    <source>
        <dbReference type="Pfam" id="PF00586"/>
    </source>
</evidence>
<dbReference type="CDD" id="cd02195">
    <property type="entry name" value="SelD"/>
    <property type="match status" value="1"/>
</dbReference>
<dbReference type="FunFam" id="3.90.650.10:FF:000004">
    <property type="entry name" value="Selenide, water dikinase"/>
    <property type="match status" value="1"/>
</dbReference>
<dbReference type="GO" id="GO:0004756">
    <property type="term" value="F:selenide, water dikinase activity"/>
    <property type="evidence" value="ECO:0007669"/>
    <property type="project" value="TreeGrafter"/>
</dbReference>
<evidence type="ECO:0000256" key="5">
    <source>
        <dbReference type="ARBA" id="ARBA00023266"/>
    </source>
</evidence>
<dbReference type="NCBIfam" id="TIGR00476">
    <property type="entry name" value="selD"/>
    <property type="match status" value="1"/>
</dbReference>
<dbReference type="GO" id="GO:0005737">
    <property type="term" value="C:cytoplasm"/>
    <property type="evidence" value="ECO:0007669"/>
    <property type="project" value="TreeGrafter"/>
</dbReference>
<gene>
    <name evidence="8" type="ORF">SAMN05444391_0693</name>
</gene>
<dbReference type="RefSeq" id="WP_079653841.1">
    <property type="nucleotide sequence ID" value="NZ_LT670846.1"/>
</dbReference>
<dbReference type="Pfam" id="PF02769">
    <property type="entry name" value="AIRS_C"/>
    <property type="match status" value="1"/>
</dbReference>
<dbReference type="Gene3D" id="3.30.1330.10">
    <property type="entry name" value="PurM-like, N-terminal domain"/>
    <property type="match status" value="1"/>
</dbReference>
<protein>
    <submittedName>
        <fullName evidence="8">Selenophosphate synthase</fullName>
    </submittedName>
</protein>
<name>A0A1M6RLB2_9AQUI</name>
<dbReference type="InterPro" id="IPR036921">
    <property type="entry name" value="PurM-like_N_sf"/>
</dbReference>
<proteinExistence type="predicted"/>
<dbReference type="Pfam" id="PF00586">
    <property type="entry name" value="AIRS"/>
    <property type="match status" value="1"/>
</dbReference>
<accession>A0A1M6RLB2</accession>
<dbReference type="Proteomes" id="UP000189810">
    <property type="component" value="Chromosome I"/>
</dbReference>
<keyword evidence="3" id="KW-0418">Kinase</keyword>